<evidence type="ECO:0000256" key="1">
    <source>
        <dbReference type="SAM" id="Phobius"/>
    </source>
</evidence>
<dbReference type="Pfam" id="PF11399">
    <property type="entry name" value="DUF3192"/>
    <property type="match status" value="1"/>
</dbReference>
<keyword evidence="3" id="KW-1185">Reference proteome</keyword>
<sequence>MKSKLPLFIGSLFSVYLLFVAFVVIAYEPIADDKDWQDRQAYNLHHIAQLSLGSDITQIRTTLGVADYSEAKLSKEIAMQVLFYRTQHSLSDGITTKDECTPLLFKAGKLIAWGKTAYQQFLSLNVDT</sequence>
<dbReference type="EMBL" id="JAKIKS010000071">
    <property type="protein sequence ID" value="MCL1126037.1"/>
    <property type="molecule type" value="Genomic_DNA"/>
</dbReference>
<evidence type="ECO:0000313" key="3">
    <source>
        <dbReference type="Proteomes" id="UP001203423"/>
    </source>
</evidence>
<organism evidence="2 3">
    <name type="scientific">Shewanella surugensis</name>
    <dbReference type="NCBI Taxonomy" id="212020"/>
    <lineage>
        <taxon>Bacteria</taxon>
        <taxon>Pseudomonadati</taxon>
        <taxon>Pseudomonadota</taxon>
        <taxon>Gammaproteobacteria</taxon>
        <taxon>Alteromonadales</taxon>
        <taxon>Shewanellaceae</taxon>
        <taxon>Shewanella</taxon>
    </lineage>
</organism>
<dbReference type="RefSeq" id="WP_248941368.1">
    <property type="nucleotide sequence ID" value="NZ_JAKIKS010000071.1"/>
</dbReference>
<evidence type="ECO:0000313" key="2">
    <source>
        <dbReference type="EMBL" id="MCL1126037.1"/>
    </source>
</evidence>
<keyword evidence="1" id="KW-1133">Transmembrane helix</keyword>
<feature type="transmembrane region" description="Helical" evidence="1">
    <location>
        <begin position="7"/>
        <end position="27"/>
    </location>
</feature>
<dbReference type="Proteomes" id="UP001203423">
    <property type="component" value="Unassembled WGS sequence"/>
</dbReference>
<proteinExistence type="predicted"/>
<gene>
    <name evidence="2" type="ORF">L2764_16545</name>
</gene>
<reference evidence="2 3" key="1">
    <citation type="submission" date="2022-01" db="EMBL/GenBank/DDBJ databases">
        <title>Whole genome-based taxonomy of the Shewanellaceae.</title>
        <authorList>
            <person name="Martin-Rodriguez A.J."/>
        </authorList>
    </citation>
    <scope>NUCLEOTIDE SEQUENCE [LARGE SCALE GENOMIC DNA]</scope>
    <source>
        <strain evidence="2 3">DSM 17177</strain>
    </source>
</reference>
<accession>A0ABT0LEA4</accession>
<comment type="caution">
    <text evidence="2">The sequence shown here is derived from an EMBL/GenBank/DDBJ whole genome shotgun (WGS) entry which is preliminary data.</text>
</comment>
<keyword evidence="1" id="KW-0812">Transmembrane</keyword>
<dbReference type="InterPro" id="IPR021534">
    <property type="entry name" value="DUF3192"/>
</dbReference>
<protein>
    <submittedName>
        <fullName evidence="2">DUF3192 domain-containing protein</fullName>
    </submittedName>
</protein>
<name>A0ABT0LEA4_9GAMM</name>
<keyword evidence="1" id="KW-0472">Membrane</keyword>